<keyword evidence="4" id="KW-0560">Oxidoreductase</keyword>
<dbReference type="SUPFAM" id="SSF51197">
    <property type="entry name" value="Clavaminate synthase-like"/>
    <property type="match status" value="1"/>
</dbReference>
<dbReference type="GO" id="GO:0005634">
    <property type="term" value="C:nucleus"/>
    <property type="evidence" value="ECO:0007669"/>
    <property type="project" value="UniProtKB-SubCell"/>
</dbReference>
<sequence length="445" mass="51044">MVIVQVPSDVLKVIPSSEQFSNLLLSYKREFGALVFSDYEKLLAVFDTLNISVSEYLELSRFLLEYVWEKLHTGHWKNVPIYWRLLYAAVRMLRAIYGTLKMYDHQIDFQPSECLQNILEDLDYSLIMGFPIFDTLAAELASMLHGTLSSFVSGPSIPNDPRFTQICTPNVSLDSFNKGNRTLEALERIRRPSLEKFQELLRIGRPFILTDAMTYWPACQPGGEHAWTVDYWSRTIGHRIVPVEIGSRYTDESWGQELMTMNRFIEQFIINPEGGSGDASRSVGYMAQHQLFLQIPELGRDVLTPDYCMVGGEADRHESTVDSNVWFGPPNTVSPLHHDSDRSNFLTQINGTKYVVLYTASETPFVYPHPESMLCNTSEADVEHPDFKKFPNLTLAHGFHGLLCPGEMLFIPPRCWHYIRSVSISFSVNFWWKVDESFIPPWPSD</sequence>
<dbReference type="GO" id="GO:0051864">
    <property type="term" value="F:histone H3K36 demethylase activity"/>
    <property type="evidence" value="ECO:0007669"/>
    <property type="project" value="TreeGrafter"/>
</dbReference>
<evidence type="ECO:0000259" key="7">
    <source>
        <dbReference type="PROSITE" id="PS51184"/>
    </source>
</evidence>
<evidence type="ECO:0000313" key="9">
    <source>
        <dbReference type="Proteomes" id="UP001497525"/>
    </source>
</evidence>
<evidence type="ECO:0000256" key="5">
    <source>
        <dbReference type="ARBA" id="ARBA00023004"/>
    </source>
</evidence>
<comment type="cofactor">
    <cofactor evidence="1">
        <name>Fe(2+)</name>
        <dbReference type="ChEBI" id="CHEBI:29033"/>
    </cofactor>
</comment>
<name>A0AAV2TCH2_CALDB</name>
<dbReference type="PROSITE" id="PS51184">
    <property type="entry name" value="JMJC"/>
    <property type="match status" value="1"/>
</dbReference>
<dbReference type="InterPro" id="IPR041667">
    <property type="entry name" value="Cupin_8"/>
</dbReference>
<evidence type="ECO:0000313" key="8">
    <source>
        <dbReference type="EMBL" id="CAL5134103.1"/>
    </source>
</evidence>
<dbReference type="EMBL" id="CAXLJL010000179">
    <property type="protein sequence ID" value="CAL5134103.1"/>
    <property type="molecule type" value="Genomic_DNA"/>
</dbReference>
<proteinExistence type="predicted"/>
<dbReference type="Proteomes" id="UP001497525">
    <property type="component" value="Unassembled WGS sequence"/>
</dbReference>
<dbReference type="PANTHER" id="PTHR12461:SF106">
    <property type="entry name" value="BIFUNCTIONAL PEPTIDASE AND ARGINYL-HYDROXYLASE JMJD5"/>
    <property type="match status" value="1"/>
</dbReference>
<dbReference type="PANTHER" id="PTHR12461">
    <property type="entry name" value="HYPOXIA-INDUCIBLE FACTOR 1 ALPHA INHIBITOR-RELATED"/>
    <property type="match status" value="1"/>
</dbReference>
<dbReference type="AlphaFoldDB" id="A0AAV2TCH2"/>
<organism evidence="8 9">
    <name type="scientific">Calicophoron daubneyi</name>
    <name type="common">Rumen fluke</name>
    <name type="synonym">Paramphistomum daubneyi</name>
    <dbReference type="NCBI Taxonomy" id="300641"/>
    <lineage>
        <taxon>Eukaryota</taxon>
        <taxon>Metazoa</taxon>
        <taxon>Spiralia</taxon>
        <taxon>Lophotrochozoa</taxon>
        <taxon>Platyhelminthes</taxon>
        <taxon>Trematoda</taxon>
        <taxon>Digenea</taxon>
        <taxon>Plagiorchiida</taxon>
        <taxon>Pronocephalata</taxon>
        <taxon>Paramphistomoidea</taxon>
        <taxon>Paramphistomidae</taxon>
        <taxon>Calicophoron</taxon>
    </lineage>
</organism>
<protein>
    <recommendedName>
        <fullName evidence="7">JmjC domain-containing protein</fullName>
    </recommendedName>
</protein>
<dbReference type="GO" id="GO:0046872">
    <property type="term" value="F:metal ion binding"/>
    <property type="evidence" value="ECO:0007669"/>
    <property type="project" value="UniProtKB-KW"/>
</dbReference>
<dbReference type="SMART" id="SM00558">
    <property type="entry name" value="JmjC"/>
    <property type="match status" value="1"/>
</dbReference>
<keyword evidence="6" id="KW-0539">Nucleus</keyword>
<comment type="caution">
    <text evidence="8">The sequence shown here is derived from an EMBL/GenBank/DDBJ whole genome shotgun (WGS) entry which is preliminary data.</text>
</comment>
<dbReference type="Pfam" id="PF13621">
    <property type="entry name" value="Cupin_8"/>
    <property type="match status" value="1"/>
</dbReference>
<keyword evidence="3" id="KW-0479">Metal-binding</keyword>
<accession>A0AAV2TCH2</accession>
<feature type="domain" description="JmjC" evidence="7">
    <location>
        <begin position="284"/>
        <end position="445"/>
    </location>
</feature>
<evidence type="ECO:0000256" key="4">
    <source>
        <dbReference type="ARBA" id="ARBA00023002"/>
    </source>
</evidence>
<dbReference type="InterPro" id="IPR003347">
    <property type="entry name" value="JmjC_dom"/>
</dbReference>
<evidence type="ECO:0000256" key="6">
    <source>
        <dbReference type="ARBA" id="ARBA00023242"/>
    </source>
</evidence>
<reference evidence="8" key="1">
    <citation type="submission" date="2024-06" db="EMBL/GenBank/DDBJ databases">
        <authorList>
            <person name="Liu X."/>
            <person name="Lenzi L."/>
            <person name="Haldenby T S."/>
            <person name="Uol C."/>
        </authorList>
    </citation>
    <scope>NUCLEOTIDE SEQUENCE</scope>
</reference>
<dbReference type="Gene3D" id="2.60.120.650">
    <property type="entry name" value="Cupin"/>
    <property type="match status" value="1"/>
</dbReference>
<gene>
    <name evidence="8" type="ORF">CDAUBV1_LOCUS7330</name>
</gene>
<evidence type="ECO:0000256" key="3">
    <source>
        <dbReference type="ARBA" id="ARBA00022723"/>
    </source>
</evidence>
<comment type="subcellular location">
    <subcellularLocation>
        <location evidence="2">Nucleus</location>
    </subcellularLocation>
</comment>
<keyword evidence="5" id="KW-0408">Iron</keyword>
<evidence type="ECO:0000256" key="1">
    <source>
        <dbReference type="ARBA" id="ARBA00001954"/>
    </source>
</evidence>
<evidence type="ECO:0000256" key="2">
    <source>
        <dbReference type="ARBA" id="ARBA00004123"/>
    </source>
</evidence>